<sequence>MCASNGRNGGEGRRNRAAPYGSAFLRGRVEEEDEGREEEAHGWASLVPWVLAQREEREKERKESNWPRRGNQNQADRTR</sequence>
<dbReference type="EMBL" id="CM000880">
    <property type="protein sequence ID" value="PNT77489.1"/>
    <property type="molecule type" value="Genomic_DNA"/>
</dbReference>
<gene>
    <name evidence="2" type="ORF">BRADI_1g63635v3</name>
</gene>
<dbReference type="InParanoid" id="A0A2K2DT87"/>
<dbReference type="Gramene" id="PNT77489">
    <property type="protein sequence ID" value="PNT77489"/>
    <property type="gene ID" value="BRADI_1g63635v3"/>
</dbReference>
<accession>A0A2K2DT87</accession>
<dbReference type="Proteomes" id="UP000008810">
    <property type="component" value="Chromosome 1"/>
</dbReference>
<organism evidence="2">
    <name type="scientific">Brachypodium distachyon</name>
    <name type="common">Purple false brome</name>
    <name type="synonym">Trachynia distachya</name>
    <dbReference type="NCBI Taxonomy" id="15368"/>
    <lineage>
        <taxon>Eukaryota</taxon>
        <taxon>Viridiplantae</taxon>
        <taxon>Streptophyta</taxon>
        <taxon>Embryophyta</taxon>
        <taxon>Tracheophyta</taxon>
        <taxon>Spermatophyta</taxon>
        <taxon>Magnoliopsida</taxon>
        <taxon>Liliopsida</taxon>
        <taxon>Poales</taxon>
        <taxon>Poaceae</taxon>
        <taxon>BOP clade</taxon>
        <taxon>Pooideae</taxon>
        <taxon>Stipodae</taxon>
        <taxon>Brachypodieae</taxon>
        <taxon>Brachypodium</taxon>
    </lineage>
</organism>
<dbReference type="AlphaFoldDB" id="A0A2K2DT87"/>
<feature type="region of interest" description="Disordered" evidence="1">
    <location>
        <begin position="1"/>
        <end position="79"/>
    </location>
</feature>
<feature type="compositionally biased region" description="Polar residues" evidence="1">
    <location>
        <begin position="70"/>
        <end position="79"/>
    </location>
</feature>
<keyword evidence="4" id="KW-1185">Reference proteome</keyword>
<protein>
    <submittedName>
        <fullName evidence="2 3">Uncharacterized protein</fullName>
    </submittedName>
</protein>
<reference evidence="2 3" key="1">
    <citation type="journal article" date="2010" name="Nature">
        <title>Genome sequencing and analysis of the model grass Brachypodium distachyon.</title>
        <authorList>
            <consortium name="International Brachypodium Initiative"/>
        </authorList>
    </citation>
    <scope>NUCLEOTIDE SEQUENCE [LARGE SCALE GENOMIC DNA]</scope>
    <source>
        <strain evidence="2 3">Bd21</strain>
    </source>
</reference>
<evidence type="ECO:0000256" key="1">
    <source>
        <dbReference type="SAM" id="MobiDB-lite"/>
    </source>
</evidence>
<evidence type="ECO:0000313" key="3">
    <source>
        <dbReference type="EnsemblPlants" id="PNT77489"/>
    </source>
</evidence>
<evidence type="ECO:0000313" key="4">
    <source>
        <dbReference type="Proteomes" id="UP000008810"/>
    </source>
</evidence>
<feature type="compositionally biased region" description="Basic and acidic residues" evidence="1">
    <location>
        <begin position="53"/>
        <end position="66"/>
    </location>
</feature>
<name>A0A2K2DT87_BRADI</name>
<proteinExistence type="predicted"/>
<reference evidence="3" key="3">
    <citation type="submission" date="2018-08" db="UniProtKB">
        <authorList>
            <consortium name="EnsemblPlants"/>
        </authorList>
    </citation>
    <scope>IDENTIFICATION</scope>
    <source>
        <strain evidence="3">cv. Bd21</strain>
    </source>
</reference>
<dbReference type="EnsemblPlants" id="PNT77489">
    <property type="protein sequence ID" value="PNT77489"/>
    <property type="gene ID" value="BRADI_1g63635v3"/>
</dbReference>
<evidence type="ECO:0000313" key="2">
    <source>
        <dbReference type="EMBL" id="PNT77489.1"/>
    </source>
</evidence>
<reference evidence="2" key="2">
    <citation type="submission" date="2017-06" db="EMBL/GenBank/DDBJ databases">
        <title>WGS assembly of Brachypodium distachyon.</title>
        <authorList>
            <consortium name="The International Brachypodium Initiative"/>
            <person name="Lucas S."/>
            <person name="Harmon-Smith M."/>
            <person name="Lail K."/>
            <person name="Tice H."/>
            <person name="Grimwood J."/>
            <person name="Bruce D."/>
            <person name="Barry K."/>
            <person name="Shu S."/>
            <person name="Lindquist E."/>
            <person name="Wang M."/>
            <person name="Pitluck S."/>
            <person name="Vogel J.P."/>
            <person name="Garvin D.F."/>
            <person name="Mockler T.C."/>
            <person name="Schmutz J."/>
            <person name="Rokhsar D."/>
            <person name="Bevan M.W."/>
        </authorList>
    </citation>
    <scope>NUCLEOTIDE SEQUENCE</scope>
    <source>
        <strain evidence="2">Bd21</strain>
    </source>
</reference>